<dbReference type="GO" id="GO:0005975">
    <property type="term" value="P:carbohydrate metabolic process"/>
    <property type="evidence" value="ECO:0007669"/>
    <property type="project" value="InterPro"/>
</dbReference>
<dbReference type="AlphaFoldDB" id="A0AAW0BVW9"/>
<dbReference type="Gene3D" id="3.20.20.370">
    <property type="entry name" value="Glycoside hydrolase/deacetylase"/>
    <property type="match status" value="1"/>
</dbReference>
<dbReference type="InterPro" id="IPR011330">
    <property type="entry name" value="Glyco_hydro/deAcase_b/a-brl"/>
</dbReference>
<name>A0AAW0BVW9_9AGAR</name>
<sequence length="141" mass="15883">MRPPYGSYNDNVRWASAARGQTIVNWDFDSGDSAGQSVSQQLSNYDNKIWGEHPNTILALNHETYASTAYANFPIFVDCGHLLLILDMMSFHKLFRNSSKPDTEWSLSPNASADNRTRALVNHRPPMETGIVERPLNLITD</sequence>
<gene>
    <name evidence="1" type="ORF">VNI00_014054</name>
</gene>
<evidence type="ECO:0000313" key="1">
    <source>
        <dbReference type="EMBL" id="KAK7030468.1"/>
    </source>
</evidence>
<accession>A0AAW0BVW9</accession>
<evidence type="ECO:0000313" key="2">
    <source>
        <dbReference type="Proteomes" id="UP001383192"/>
    </source>
</evidence>
<dbReference type="Proteomes" id="UP001383192">
    <property type="component" value="Unassembled WGS sequence"/>
</dbReference>
<comment type="caution">
    <text evidence="1">The sequence shown here is derived from an EMBL/GenBank/DDBJ whole genome shotgun (WGS) entry which is preliminary data.</text>
</comment>
<proteinExistence type="predicted"/>
<keyword evidence="2" id="KW-1185">Reference proteome</keyword>
<dbReference type="SUPFAM" id="SSF88713">
    <property type="entry name" value="Glycoside hydrolase/deacetylase"/>
    <property type="match status" value="1"/>
</dbReference>
<organism evidence="1 2">
    <name type="scientific">Paramarasmius palmivorus</name>
    <dbReference type="NCBI Taxonomy" id="297713"/>
    <lineage>
        <taxon>Eukaryota</taxon>
        <taxon>Fungi</taxon>
        <taxon>Dikarya</taxon>
        <taxon>Basidiomycota</taxon>
        <taxon>Agaricomycotina</taxon>
        <taxon>Agaricomycetes</taxon>
        <taxon>Agaricomycetidae</taxon>
        <taxon>Agaricales</taxon>
        <taxon>Marasmiineae</taxon>
        <taxon>Marasmiaceae</taxon>
        <taxon>Paramarasmius</taxon>
    </lineage>
</organism>
<protein>
    <submittedName>
        <fullName evidence="1">Uncharacterized protein</fullName>
    </submittedName>
</protein>
<dbReference type="EMBL" id="JAYKXP010000075">
    <property type="protein sequence ID" value="KAK7030468.1"/>
    <property type="molecule type" value="Genomic_DNA"/>
</dbReference>
<reference evidence="1 2" key="1">
    <citation type="submission" date="2024-01" db="EMBL/GenBank/DDBJ databases">
        <title>A draft genome for a cacao thread blight-causing isolate of Paramarasmius palmivorus.</title>
        <authorList>
            <person name="Baruah I.K."/>
            <person name="Bukari Y."/>
            <person name="Amoako-Attah I."/>
            <person name="Meinhardt L.W."/>
            <person name="Bailey B.A."/>
            <person name="Cohen S.P."/>
        </authorList>
    </citation>
    <scope>NUCLEOTIDE SEQUENCE [LARGE SCALE GENOMIC DNA]</scope>
    <source>
        <strain evidence="1 2">GH-12</strain>
    </source>
</reference>